<evidence type="ECO:0000256" key="3">
    <source>
        <dbReference type="ARBA" id="ARBA00022475"/>
    </source>
</evidence>
<evidence type="ECO:0000256" key="6">
    <source>
        <dbReference type="ARBA" id="ARBA00022989"/>
    </source>
</evidence>
<keyword evidence="4 9" id="KW-0808">Transferase</keyword>
<comment type="function">
    <text evidence="9">Catalyzes the phospholipid dependent N-acylation of the N-terminal cysteine of apolipoprotein, the last step in lipoprotein maturation.</text>
</comment>
<dbReference type="InterPro" id="IPR045378">
    <property type="entry name" value="LNT_N"/>
</dbReference>
<feature type="transmembrane region" description="Helical" evidence="9">
    <location>
        <begin position="64"/>
        <end position="84"/>
    </location>
</feature>
<feature type="domain" description="CN hydrolase" evidence="10">
    <location>
        <begin position="236"/>
        <end position="474"/>
    </location>
</feature>
<evidence type="ECO:0000256" key="5">
    <source>
        <dbReference type="ARBA" id="ARBA00022692"/>
    </source>
</evidence>
<dbReference type="KEGG" id="ttp:E6P07_02655"/>
<dbReference type="UniPathway" id="UPA00666"/>
<sequence>MAIPMVSLLKLDLARLATQQALLALGAGALTVLSFAPFSLFPLAVLAIAALYQSLTGSSPRVAFQHGWLFGVGLFGFGVFWIRISLDQFGNLDAWLAHLLTALFIALMALYYGLTAWLVRRLDPDPSWLGPLLLFPGSLVLFEWLRGWLLTGFPWLSLGYGQIEGPLAGYAPILGVHGVSLLVALSGGLLWCAIRWRGGKRIGAALALAGLWVCGAGLKAVDWTQPSGPPLRATLIQANIPQAIKWDPEARLMIAETYVDLTLEHLDSDLILWPETALPDFLHQIRSPLIEPLAERARIEGTEIVLGLPVMDLESGRYFNGLLAIGSREDLYAKRHLVPFGEFLPFKSWLGPLVDLFAVPMSDFTPGESRRPLLNVGAHRVGVSICYEDAFPAELIQALPEADYLINVSNDAWFGDSLALPQHLEIARMRALETGRALLRATNTGISAIIDHRGRPIDTLPAFVRGAVTAEIQPRQGVTPFSRFGHAPTVGLALVLTLLGGWRWIQSSLRKWAR</sequence>
<evidence type="ECO:0000256" key="8">
    <source>
        <dbReference type="ARBA" id="ARBA00023315"/>
    </source>
</evidence>
<dbReference type="HAMAP" id="MF_01148">
    <property type="entry name" value="Lnt"/>
    <property type="match status" value="1"/>
</dbReference>
<dbReference type="NCBIfam" id="TIGR00546">
    <property type="entry name" value="lnt"/>
    <property type="match status" value="1"/>
</dbReference>
<comment type="pathway">
    <text evidence="9">Protein modification; lipoprotein biosynthesis (N-acyl transfer).</text>
</comment>
<reference evidence="11 12" key="1">
    <citation type="submission" date="2019-12" db="EMBL/GenBank/DDBJ databases">
        <title>The complete genome of the thermophilic, anoxygenic phototrophic gammaproteobacterium Thermochromatium tepidum.</title>
        <authorList>
            <person name="Sattley W.M."/>
            <person name="Swingley W.D."/>
            <person name="Burchell B.M."/>
            <person name="Gurbani S.A."/>
            <person name="Kujawa C.M."/>
            <person name="Nuccio D.A."/>
            <person name="Schladweiler J."/>
            <person name="Shaffer K.N."/>
            <person name="Stokes L.M."/>
            <person name="Touchman J.W."/>
            <person name="Blankenship R.E."/>
            <person name="Madigan M.T."/>
        </authorList>
    </citation>
    <scope>NUCLEOTIDE SEQUENCE [LARGE SCALE GENOMIC DNA]</scope>
    <source>
        <strain evidence="11 12">ATCC 43061</strain>
    </source>
</reference>
<dbReference type="PROSITE" id="PS50263">
    <property type="entry name" value="CN_HYDROLASE"/>
    <property type="match status" value="1"/>
</dbReference>
<feature type="transmembrane region" description="Helical" evidence="9">
    <location>
        <begin position="169"/>
        <end position="190"/>
    </location>
</feature>
<dbReference type="CDD" id="cd07571">
    <property type="entry name" value="ALP_N-acyl_transferase"/>
    <property type="match status" value="1"/>
</dbReference>
<dbReference type="GO" id="GO:0005886">
    <property type="term" value="C:plasma membrane"/>
    <property type="evidence" value="ECO:0007669"/>
    <property type="project" value="UniProtKB-SubCell"/>
</dbReference>
<dbReference type="PANTHER" id="PTHR38686">
    <property type="entry name" value="APOLIPOPROTEIN N-ACYLTRANSFERASE"/>
    <property type="match status" value="1"/>
</dbReference>
<keyword evidence="12" id="KW-1185">Reference proteome</keyword>
<keyword evidence="6 9" id="KW-1133">Transmembrane helix</keyword>
<comment type="subcellular location">
    <subcellularLocation>
        <location evidence="1 9">Cell membrane</location>
        <topology evidence="1 9">Multi-pass membrane protein</topology>
    </subcellularLocation>
</comment>
<dbReference type="EC" id="2.3.1.269" evidence="9"/>
<comment type="catalytic activity">
    <reaction evidence="9">
        <text>N-terminal S-1,2-diacyl-sn-glyceryl-L-cysteinyl-[lipoprotein] + a glycerophospholipid = N-acyl-S-1,2-diacyl-sn-glyceryl-L-cysteinyl-[lipoprotein] + a 2-acyl-sn-glycero-3-phospholipid + H(+)</text>
        <dbReference type="Rhea" id="RHEA:48228"/>
        <dbReference type="Rhea" id="RHEA-COMP:14681"/>
        <dbReference type="Rhea" id="RHEA-COMP:14684"/>
        <dbReference type="ChEBI" id="CHEBI:15378"/>
        <dbReference type="ChEBI" id="CHEBI:136912"/>
        <dbReference type="ChEBI" id="CHEBI:140656"/>
        <dbReference type="ChEBI" id="CHEBI:140657"/>
        <dbReference type="ChEBI" id="CHEBI:140660"/>
        <dbReference type="EC" id="2.3.1.269"/>
    </reaction>
</comment>
<keyword evidence="3 9" id="KW-1003">Cell membrane</keyword>
<feature type="transmembrane region" description="Helical" evidence="9">
    <location>
        <begin position="96"/>
        <end position="119"/>
    </location>
</feature>
<dbReference type="GO" id="GO:0016410">
    <property type="term" value="F:N-acyltransferase activity"/>
    <property type="evidence" value="ECO:0007669"/>
    <property type="project" value="UniProtKB-UniRule"/>
</dbReference>
<dbReference type="SUPFAM" id="SSF56317">
    <property type="entry name" value="Carbon-nitrogen hydrolase"/>
    <property type="match status" value="1"/>
</dbReference>
<keyword evidence="7 9" id="KW-0472">Membrane</keyword>
<dbReference type="InterPro" id="IPR036526">
    <property type="entry name" value="C-N_Hydrolase_sf"/>
</dbReference>
<dbReference type="Pfam" id="PF20154">
    <property type="entry name" value="LNT_N"/>
    <property type="match status" value="1"/>
</dbReference>
<evidence type="ECO:0000256" key="4">
    <source>
        <dbReference type="ARBA" id="ARBA00022679"/>
    </source>
</evidence>
<dbReference type="GO" id="GO:0042158">
    <property type="term" value="P:lipoprotein biosynthetic process"/>
    <property type="evidence" value="ECO:0007669"/>
    <property type="project" value="UniProtKB-UniRule"/>
</dbReference>
<evidence type="ECO:0000313" key="11">
    <source>
        <dbReference type="EMBL" id="QGU31980.1"/>
    </source>
</evidence>
<dbReference type="Gene3D" id="3.60.110.10">
    <property type="entry name" value="Carbon-nitrogen hydrolase"/>
    <property type="match status" value="1"/>
</dbReference>
<gene>
    <name evidence="9 11" type="primary">lnt</name>
    <name evidence="11" type="ORF">E6P07_02655</name>
</gene>
<keyword evidence="8 9" id="KW-0012">Acyltransferase</keyword>
<name>A0A6I6ECT6_THETI</name>
<evidence type="ECO:0000256" key="9">
    <source>
        <dbReference type="HAMAP-Rule" id="MF_01148"/>
    </source>
</evidence>
<evidence type="ECO:0000256" key="7">
    <source>
        <dbReference type="ARBA" id="ARBA00023136"/>
    </source>
</evidence>
<organism evidence="11 12">
    <name type="scientific">Thermochromatium tepidum ATCC 43061</name>
    <dbReference type="NCBI Taxonomy" id="316276"/>
    <lineage>
        <taxon>Bacteria</taxon>
        <taxon>Pseudomonadati</taxon>
        <taxon>Pseudomonadota</taxon>
        <taxon>Gammaproteobacteria</taxon>
        <taxon>Chromatiales</taxon>
        <taxon>Chromatiaceae</taxon>
        <taxon>Thermochromatium</taxon>
    </lineage>
</organism>
<dbReference type="Pfam" id="PF00795">
    <property type="entry name" value="CN_hydrolase"/>
    <property type="match status" value="1"/>
</dbReference>
<evidence type="ECO:0000259" key="10">
    <source>
        <dbReference type="PROSITE" id="PS50263"/>
    </source>
</evidence>
<proteinExistence type="inferred from homology"/>
<dbReference type="PANTHER" id="PTHR38686:SF1">
    <property type="entry name" value="APOLIPOPROTEIN N-ACYLTRANSFERASE"/>
    <property type="match status" value="1"/>
</dbReference>
<dbReference type="AlphaFoldDB" id="A0A6I6ECT6"/>
<dbReference type="InterPro" id="IPR003010">
    <property type="entry name" value="C-N_Hydrolase"/>
</dbReference>
<feature type="transmembrane region" description="Helical" evidence="9">
    <location>
        <begin position="131"/>
        <end position="149"/>
    </location>
</feature>
<evidence type="ECO:0000256" key="2">
    <source>
        <dbReference type="ARBA" id="ARBA00010065"/>
    </source>
</evidence>
<keyword evidence="11" id="KW-0449">Lipoprotein</keyword>
<dbReference type="EMBL" id="CP039268">
    <property type="protein sequence ID" value="QGU31980.1"/>
    <property type="molecule type" value="Genomic_DNA"/>
</dbReference>
<comment type="similarity">
    <text evidence="2 9">Belongs to the CN hydrolase family. Apolipoprotein N-acyltransferase subfamily.</text>
</comment>
<dbReference type="InterPro" id="IPR004563">
    <property type="entry name" value="Apolipo_AcylTrfase"/>
</dbReference>
<evidence type="ECO:0000256" key="1">
    <source>
        <dbReference type="ARBA" id="ARBA00004651"/>
    </source>
</evidence>
<accession>A0A6I6ECT6</accession>
<keyword evidence="5 9" id="KW-0812">Transmembrane</keyword>
<dbReference type="Proteomes" id="UP000426424">
    <property type="component" value="Chromosome"/>
</dbReference>
<evidence type="ECO:0000313" key="12">
    <source>
        <dbReference type="Proteomes" id="UP000426424"/>
    </source>
</evidence>
<feature type="transmembrane region" description="Helical" evidence="9">
    <location>
        <begin position="484"/>
        <end position="505"/>
    </location>
</feature>
<feature type="transmembrane region" description="Helical" evidence="9">
    <location>
        <begin position="20"/>
        <end position="52"/>
    </location>
</feature>
<protein>
    <recommendedName>
        <fullName evidence="9">Apolipoprotein N-acyltransferase</fullName>
        <shortName evidence="9">ALP N-acyltransferase</shortName>
        <ecNumber evidence="9">2.3.1.269</ecNumber>
    </recommendedName>
</protein>
<dbReference type="OrthoDB" id="9804277at2"/>